<dbReference type="EMBL" id="JAOPHQ010004597">
    <property type="protein sequence ID" value="KAK0138568.1"/>
    <property type="molecule type" value="Genomic_DNA"/>
</dbReference>
<evidence type="ECO:0000313" key="1">
    <source>
        <dbReference type="EMBL" id="KAK0138568.1"/>
    </source>
</evidence>
<proteinExistence type="predicted"/>
<keyword evidence="2" id="KW-1185">Reference proteome</keyword>
<gene>
    <name evidence="1" type="primary">TOP6BL</name>
    <name evidence="1" type="ORF">N1851_024900</name>
</gene>
<dbReference type="PANTHER" id="PTHR14652:SF2">
    <property type="entry name" value="TYPE 2 DNA TOPOISOMERASE 6 SUBUNIT B-LIKE"/>
    <property type="match status" value="1"/>
</dbReference>
<dbReference type="AlphaFoldDB" id="A0AA47ME11"/>
<organism evidence="1 2">
    <name type="scientific">Merluccius polli</name>
    <name type="common">Benguela hake</name>
    <name type="synonym">Merluccius cadenati</name>
    <dbReference type="NCBI Taxonomy" id="89951"/>
    <lineage>
        <taxon>Eukaryota</taxon>
        <taxon>Metazoa</taxon>
        <taxon>Chordata</taxon>
        <taxon>Craniata</taxon>
        <taxon>Vertebrata</taxon>
        <taxon>Euteleostomi</taxon>
        <taxon>Actinopterygii</taxon>
        <taxon>Neopterygii</taxon>
        <taxon>Teleostei</taxon>
        <taxon>Neoteleostei</taxon>
        <taxon>Acanthomorphata</taxon>
        <taxon>Zeiogadaria</taxon>
        <taxon>Gadariae</taxon>
        <taxon>Gadiformes</taxon>
        <taxon>Gadoidei</taxon>
        <taxon>Merlucciidae</taxon>
        <taxon>Merluccius</taxon>
    </lineage>
</organism>
<evidence type="ECO:0000313" key="2">
    <source>
        <dbReference type="Proteomes" id="UP001174136"/>
    </source>
</evidence>
<accession>A0AA47ME11</accession>
<protein>
    <submittedName>
        <fullName evidence="1">Type 2 DNA topoisomerase 6 subunit B-like</fullName>
    </submittedName>
</protein>
<sequence>MAAMKTLSEIQRVIRLIMLSKRGKGSKGFKSGEGGLMVVLRSGGTSYRMLPVVRWEQIRCMVPLQQLVRGAKVSPPGSSNLKLFPSEEQCPEPDPEELCCFTHMHGPIHFLISFQVKGAKQFDQEWLSHVEAFLHKLSLTNARVKIHLSFKSYQKRLQRIFSVKIKSKITLKNQISTFLDVTSKPLVNVGERPWCQGGHPVAGERLSLSIPPEAMERGLYGELSLQPVVVYSPSNIPVTSPPDFLQQLPAYLDCEELGIDGILRCSTPTDLQHRGGTTLAVDRETGGEEERGCSLTLVEQSLTLFLFLQHMDPFTSELSDVIATEELLEHHLEAILNNNRQAVTAALQREIKHILNAHRRRSKASLASEKMRSSFNVILGSALSIVSSSSNLEFRTACFNNMRVHDTHGLSLALCEAQVRLASWKFVQAKCRSLQEGTLYCRNEHARKET</sequence>
<dbReference type="InterPro" id="IPR028040">
    <property type="entry name" value="TopoVIB-like"/>
</dbReference>
<comment type="caution">
    <text evidence="1">The sequence shown here is derived from an EMBL/GenBank/DDBJ whole genome shotgun (WGS) entry which is preliminary data.</text>
</comment>
<dbReference type="GO" id="GO:0042138">
    <property type="term" value="P:meiotic DNA double-strand break formation"/>
    <property type="evidence" value="ECO:0007669"/>
    <property type="project" value="InterPro"/>
</dbReference>
<reference evidence="1" key="1">
    <citation type="journal article" date="2023" name="Front. Mar. Sci.">
        <title>A new Merluccius polli reference genome to investigate the effects of global change in West African waters.</title>
        <authorList>
            <person name="Mateo J.L."/>
            <person name="Blanco-Fernandez C."/>
            <person name="Garcia-Vazquez E."/>
            <person name="Machado-Schiaffino G."/>
        </authorList>
    </citation>
    <scope>NUCLEOTIDE SEQUENCE</scope>
    <source>
        <strain evidence="1">C29</strain>
        <tissue evidence="1">Fin</tissue>
    </source>
</reference>
<dbReference type="Proteomes" id="UP001174136">
    <property type="component" value="Unassembled WGS sequence"/>
</dbReference>
<dbReference type="PANTHER" id="PTHR14652">
    <property type="entry name" value="TYPE 2 DNA TOPOISOMERASE 6 SUBUNIT B-LIKE"/>
    <property type="match status" value="1"/>
</dbReference>
<dbReference type="Pfam" id="PF15091">
    <property type="entry name" value="DUF4554"/>
    <property type="match status" value="2"/>
</dbReference>
<name>A0AA47ME11_MERPO</name>